<proteinExistence type="predicted"/>
<dbReference type="NCBIfam" id="TIGR03083">
    <property type="entry name" value="maleylpyruvate isomerase family mycothiol-dependent enzyme"/>
    <property type="match status" value="1"/>
</dbReference>
<reference evidence="3 4" key="1">
    <citation type="submission" date="2023-03" db="EMBL/GenBank/DDBJ databases">
        <title>Draft genome sequence of Streptomyces sp. RB6PN23 isolated from peat swamp forest in Thailand.</title>
        <authorList>
            <person name="Klaysubun C."/>
            <person name="Duangmal K."/>
        </authorList>
    </citation>
    <scope>NUCLEOTIDE SEQUENCE [LARGE SCALE GENOMIC DNA]</scope>
    <source>
        <strain evidence="3 4">RB6PN23</strain>
    </source>
</reference>
<evidence type="ECO:0000259" key="2">
    <source>
        <dbReference type="Pfam" id="PF11716"/>
    </source>
</evidence>
<evidence type="ECO:0000256" key="1">
    <source>
        <dbReference type="SAM" id="MobiDB-lite"/>
    </source>
</evidence>
<organism evidence="3 4">
    <name type="scientific">Streptomyces silvisoli</name>
    <dbReference type="NCBI Taxonomy" id="3034235"/>
    <lineage>
        <taxon>Bacteria</taxon>
        <taxon>Bacillati</taxon>
        <taxon>Actinomycetota</taxon>
        <taxon>Actinomycetes</taxon>
        <taxon>Kitasatosporales</taxon>
        <taxon>Streptomycetaceae</taxon>
        <taxon>Streptomyces</taxon>
    </lineage>
</organism>
<dbReference type="Proteomes" id="UP001216579">
    <property type="component" value="Unassembled WGS sequence"/>
</dbReference>
<feature type="domain" description="Mycothiol-dependent maleylpyruvate isomerase metal-binding" evidence="2">
    <location>
        <begin position="12"/>
        <end position="129"/>
    </location>
</feature>
<dbReference type="SUPFAM" id="SSF109854">
    <property type="entry name" value="DinB/YfiT-like putative metalloenzymes"/>
    <property type="match status" value="1"/>
</dbReference>
<keyword evidence="4" id="KW-1185">Reference proteome</keyword>
<sequence>MPDITGDVIPSGERFTAAVETLSDAQVREPSTLPGWNRGQVITHVARSIDAYLWLLAFARTGVEPGQRTDAAALSRAVQAGAERPARDLAADVRGRLSRLADEAAAMPAGRWRQKRSRRAVRPVRKGRWMPKPSTPWNVCSPSEPASV</sequence>
<keyword evidence="3" id="KW-0413">Isomerase</keyword>
<evidence type="ECO:0000313" key="4">
    <source>
        <dbReference type="Proteomes" id="UP001216579"/>
    </source>
</evidence>
<feature type="compositionally biased region" description="Basic residues" evidence="1">
    <location>
        <begin position="112"/>
        <end position="129"/>
    </location>
</feature>
<dbReference type="GO" id="GO:0016853">
    <property type="term" value="F:isomerase activity"/>
    <property type="evidence" value="ECO:0007669"/>
    <property type="project" value="UniProtKB-KW"/>
</dbReference>
<evidence type="ECO:0000313" key="3">
    <source>
        <dbReference type="EMBL" id="MDF3288037.1"/>
    </source>
</evidence>
<gene>
    <name evidence="3" type="ORF">P3G67_02070</name>
</gene>
<dbReference type="InterPro" id="IPR017517">
    <property type="entry name" value="Maleyloyr_isom"/>
</dbReference>
<dbReference type="EMBL" id="JARJBC010000001">
    <property type="protein sequence ID" value="MDF3288037.1"/>
    <property type="molecule type" value="Genomic_DNA"/>
</dbReference>
<dbReference type="InterPro" id="IPR034660">
    <property type="entry name" value="DinB/YfiT-like"/>
</dbReference>
<feature type="compositionally biased region" description="Polar residues" evidence="1">
    <location>
        <begin position="135"/>
        <end position="148"/>
    </location>
</feature>
<name>A0ABT5ZDX8_9ACTN</name>
<dbReference type="InterPro" id="IPR024344">
    <property type="entry name" value="MDMPI_metal-binding"/>
</dbReference>
<protein>
    <submittedName>
        <fullName evidence="3">Maleylpyruvate isomerase N-terminal domain-containing protein</fullName>
    </submittedName>
</protein>
<dbReference type="Pfam" id="PF11716">
    <property type="entry name" value="MDMPI_N"/>
    <property type="match status" value="1"/>
</dbReference>
<comment type="caution">
    <text evidence="3">The sequence shown here is derived from an EMBL/GenBank/DDBJ whole genome shotgun (WGS) entry which is preliminary data.</text>
</comment>
<accession>A0ABT5ZDX8</accession>
<feature type="region of interest" description="Disordered" evidence="1">
    <location>
        <begin position="108"/>
        <end position="148"/>
    </location>
</feature>
<dbReference type="Gene3D" id="1.20.120.450">
    <property type="entry name" value="dinb family like domain"/>
    <property type="match status" value="1"/>
</dbReference>
<dbReference type="RefSeq" id="WP_276091886.1">
    <property type="nucleotide sequence ID" value="NZ_JARJBC010000001.1"/>
</dbReference>